<evidence type="ECO:0000256" key="1">
    <source>
        <dbReference type="ARBA" id="ARBA00000085"/>
    </source>
</evidence>
<evidence type="ECO:0000256" key="2">
    <source>
        <dbReference type="ARBA" id="ARBA00004141"/>
    </source>
</evidence>
<dbReference type="Proteomes" id="UP001278188">
    <property type="component" value="Unassembled WGS sequence"/>
</dbReference>
<name>A0ABU3WHZ8_9GAMM</name>
<accession>A0ABU3WHZ8</accession>
<dbReference type="Gene3D" id="3.30.565.10">
    <property type="entry name" value="Histidine kinase-like ATPase, C-terminal domain"/>
    <property type="match status" value="1"/>
</dbReference>
<evidence type="ECO:0000256" key="3">
    <source>
        <dbReference type="ARBA" id="ARBA00012438"/>
    </source>
</evidence>
<evidence type="ECO:0000256" key="7">
    <source>
        <dbReference type="ARBA" id="ARBA00022777"/>
    </source>
</evidence>
<keyword evidence="14" id="KW-1185">Reference proteome</keyword>
<dbReference type="EC" id="2.7.13.3" evidence="3"/>
<evidence type="ECO:0000256" key="5">
    <source>
        <dbReference type="ARBA" id="ARBA00022679"/>
    </source>
</evidence>
<dbReference type="Pfam" id="PF00512">
    <property type="entry name" value="HisKA"/>
    <property type="match status" value="1"/>
</dbReference>
<sequence length="448" mass="51058">MKANMQQGQYSLKKRLIYYVSAFSVVLGCLLIFSAYRISLEEIDEILNAQMRNLAERVAEHDPKPVQSTFDNHRRYHEEDLFVDVWSYASQDHKKHKQNMLVHPVTKAGFYTHKTATDVWHTYVLPLEDYQIQVSQQNSVRQSLALELAANMFIPYLLFMPFALWGLGWVISRNLQPLEDFREELANRGANELRAIESRDYPEEIVPTIQEMNHLFERISHAQQEQRQFVADAAHELRTPITALNLQTRILLQNFPQDDSLQNLSKGLIRIQHLVSQLLSMAKQDASILETETSKSIDIRQIAVNCVEQLIHLAMQKNIDLGMVHAEEVQMMGQESAVQSIISNLIDNAIKYTPENGVINVSVFQENSRIIIQVEDSGPGIDESQYGQIKKRFYRILNHAEIGSGLGLSIVDKATERLGGTLDFQRSETLGGLQVNVSLPQDSSRTDG</sequence>
<keyword evidence="13" id="KW-0067">ATP-binding</keyword>
<evidence type="ECO:0000256" key="6">
    <source>
        <dbReference type="ARBA" id="ARBA00022692"/>
    </source>
</evidence>
<dbReference type="RefSeq" id="WP_317084881.1">
    <property type="nucleotide sequence ID" value="NZ_JASVDY010000005.1"/>
</dbReference>
<keyword evidence="5" id="KW-0808">Transferase</keyword>
<dbReference type="PANTHER" id="PTHR45436:SF15">
    <property type="entry name" value="SENSOR HISTIDINE KINASE CUSS"/>
    <property type="match status" value="1"/>
</dbReference>
<evidence type="ECO:0000256" key="8">
    <source>
        <dbReference type="ARBA" id="ARBA00022989"/>
    </source>
</evidence>
<dbReference type="EMBL" id="JASVDY010000005">
    <property type="protein sequence ID" value="MDV2470030.1"/>
    <property type="molecule type" value="Genomic_DNA"/>
</dbReference>
<dbReference type="InterPro" id="IPR036097">
    <property type="entry name" value="HisK_dim/P_sf"/>
</dbReference>
<comment type="subcellular location">
    <subcellularLocation>
        <location evidence="2">Membrane</location>
        <topology evidence="2">Multi-pass membrane protein</topology>
    </subcellularLocation>
</comment>
<evidence type="ECO:0000313" key="14">
    <source>
        <dbReference type="Proteomes" id="UP001278188"/>
    </source>
</evidence>
<dbReference type="Gene3D" id="1.10.287.130">
    <property type="match status" value="1"/>
</dbReference>
<keyword evidence="10 11" id="KW-0472">Membrane</keyword>
<keyword evidence="6 11" id="KW-0812">Transmembrane</keyword>
<evidence type="ECO:0000256" key="11">
    <source>
        <dbReference type="SAM" id="Phobius"/>
    </source>
</evidence>
<evidence type="ECO:0000259" key="12">
    <source>
        <dbReference type="PROSITE" id="PS50109"/>
    </source>
</evidence>
<feature type="domain" description="Histidine kinase" evidence="12">
    <location>
        <begin position="232"/>
        <end position="443"/>
    </location>
</feature>
<dbReference type="InterPro" id="IPR003594">
    <property type="entry name" value="HATPase_dom"/>
</dbReference>
<dbReference type="InterPro" id="IPR004358">
    <property type="entry name" value="Sig_transdc_His_kin-like_C"/>
</dbReference>
<dbReference type="InterPro" id="IPR003661">
    <property type="entry name" value="HisK_dim/P_dom"/>
</dbReference>
<dbReference type="SMART" id="SM00388">
    <property type="entry name" value="HisKA"/>
    <property type="match status" value="1"/>
</dbReference>
<keyword evidence="9" id="KW-0902">Two-component regulatory system</keyword>
<comment type="caution">
    <text evidence="13">The sequence shown here is derived from an EMBL/GenBank/DDBJ whole genome shotgun (WGS) entry which is preliminary data.</text>
</comment>
<comment type="catalytic activity">
    <reaction evidence="1">
        <text>ATP + protein L-histidine = ADP + protein N-phospho-L-histidine.</text>
        <dbReference type="EC" id="2.7.13.3"/>
    </reaction>
</comment>
<dbReference type="PRINTS" id="PR00344">
    <property type="entry name" value="BCTRLSENSOR"/>
</dbReference>
<dbReference type="SUPFAM" id="SSF55874">
    <property type="entry name" value="ATPase domain of HSP90 chaperone/DNA topoisomerase II/histidine kinase"/>
    <property type="match status" value="1"/>
</dbReference>
<evidence type="ECO:0000256" key="10">
    <source>
        <dbReference type="ARBA" id="ARBA00023136"/>
    </source>
</evidence>
<reference evidence="13 14" key="1">
    <citation type="submission" date="2023-06" db="EMBL/GenBank/DDBJ databases">
        <title>Genomic Analysis of Acinetobacter Strains Recovered from South Australian Aquatic Samples provides Insights into the Circulation of Antibiotic Resistance determinants in the Environment.</title>
        <authorList>
            <person name="Tobin L."/>
            <person name="Jarocki V.M."/>
            <person name="Kenyon J."/>
            <person name="Drigo B."/>
            <person name="Donner E."/>
            <person name="Djordjevic S.P."/>
            <person name="Hamidian M."/>
        </authorList>
    </citation>
    <scope>NUCLEOTIDE SEQUENCE [LARGE SCALE GENOMIC DNA]</scope>
    <source>
        <strain evidence="13 14">SAAc652</strain>
    </source>
</reference>
<dbReference type="PANTHER" id="PTHR45436">
    <property type="entry name" value="SENSOR HISTIDINE KINASE YKOH"/>
    <property type="match status" value="1"/>
</dbReference>
<dbReference type="InterPro" id="IPR050428">
    <property type="entry name" value="TCS_sensor_his_kinase"/>
</dbReference>
<protein>
    <recommendedName>
        <fullName evidence="3">histidine kinase</fullName>
        <ecNumber evidence="3">2.7.13.3</ecNumber>
    </recommendedName>
</protein>
<dbReference type="PROSITE" id="PS50109">
    <property type="entry name" value="HIS_KIN"/>
    <property type="match status" value="1"/>
</dbReference>
<dbReference type="CDD" id="cd00075">
    <property type="entry name" value="HATPase"/>
    <property type="match status" value="1"/>
</dbReference>
<gene>
    <name evidence="13" type="ORF">QR674_13675</name>
</gene>
<feature type="transmembrane region" description="Helical" evidence="11">
    <location>
        <begin position="16"/>
        <end position="38"/>
    </location>
</feature>
<organism evidence="13 14">
    <name type="scientific">Acinetobacter chinensis</name>
    <dbReference type="NCBI Taxonomy" id="2004650"/>
    <lineage>
        <taxon>Bacteria</taxon>
        <taxon>Pseudomonadati</taxon>
        <taxon>Pseudomonadota</taxon>
        <taxon>Gammaproteobacteria</taxon>
        <taxon>Moraxellales</taxon>
        <taxon>Moraxellaceae</taxon>
        <taxon>Acinetobacter</taxon>
    </lineage>
</organism>
<dbReference type="CDD" id="cd00082">
    <property type="entry name" value="HisKA"/>
    <property type="match status" value="1"/>
</dbReference>
<dbReference type="GO" id="GO:0005524">
    <property type="term" value="F:ATP binding"/>
    <property type="evidence" value="ECO:0007669"/>
    <property type="project" value="UniProtKB-KW"/>
</dbReference>
<dbReference type="PROSITE" id="PS51257">
    <property type="entry name" value="PROKAR_LIPOPROTEIN"/>
    <property type="match status" value="1"/>
</dbReference>
<keyword evidence="13" id="KW-0547">Nucleotide-binding</keyword>
<evidence type="ECO:0000256" key="4">
    <source>
        <dbReference type="ARBA" id="ARBA00022553"/>
    </source>
</evidence>
<dbReference type="SMART" id="SM00387">
    <property type="entry name" value="HATPase_c"/>
    <property type="match status" value="1"/>
</dbReference>
<dbReference type="SUPFAM" id="SSF47384">
    <property type="entry name" value="Homodimeric domain of signal transducing histidine kinase"/>
    <property type="match status" value="1"/>
</dbReference>
<keyword evidence="4" id="KW-0597">Phosphoprotein</keyword>
<keyword evidence="8 11" id="KW-1133">Transmembrane helix</keyword>
<evidence type="ECO:0000313" key="13">
    <source>
        <dbReference type="EMBL" id="MDV2470030.1"/>
    </source>
</evidence>
<keyword evidence="7" id="KW-0418">Kinase</keyword>
<evidence type="ECO:0000256" key="9">
    <source>
        <dbReference type="ARBA" id="ARBA00023012"/>
    </source>
</evidence>
<dbReference type="InterPro" id="IPR036890">
    <property type="entry name" value="HATPase_C_sf"/>
</dbReference>
<dbReference type="Pfam" id="PF02518">
    <property type="entry name" value="HATPase_c"/>
    <property type="match status" value="1"/>
</dbReference>
<dbReference type="InterPro" id="IPR005467">
    <property type="entry name" value="His_kinase_dom"/>
</dbReference>
<proteinExistence type="predicted"/>